<organism evidence="2 3">
    <name type="scientific">Micromonospora tarensis</name>
    <dbReference type="NCBI Taxonomy" id="2806100"/>
    <lineage>
        <taxon>Bacteria</taxon>
        <taxon>Bacillati</taxon>
        <taxon>Actinomycetota</taxon>
        <taxon>Actinomycetes</taxon>
        <taxon>Micromonosporales</taxon>
        <taxon>Micromonosporaceae</taxon>
        <taxon>Micromonospora</taxon>
    </lineage>
</organism>
<evidence type="ECO:0000313" key="2">
    <source>
        <dbReference type="EMBL" id="MBM0275322.1"/>
    </source>
</evidence>
<dbReference type="SUPFAM" id="SSF81296">
    <property type="entry name" value="E set domains"/>
    <property type="match status" value="1"/>
</dbReference>
<dbReference type="Proteomes" id="UP000622245">
    <property type="component" value="Unassembled WGS sequence"/>
</dbReference>
<sequence>MATTALARRYRLQVNTGTTGSPVWTTVTGLTDFKPTINPTMQDDSDYETDGWNSSEKTAQGWQIEATVLLKDDGSGTFNSGVEKMRLASDQFGDTSRVEVRWFDKDGRAEAYQGTALVTWERANSGNTDLDAAKVTLTGRGARTSIANPLIADPLADPAVTALAPNTGPAAGNTLATISGINFTGATAVTFGGTAATTFRVISPSVISVVTPAKAAGQYDVVVTTPNGTSAASAASKYTYV</sequence>
<dbReference type="InterPro" id="IPR002909">
    <property type="entry name" value="IPT_dom"/>
</dbReference>
<evidence type="ECO:0000259" key="1">
    <source>
        <dbReference type="SMART" id="SM00429"/>
    </source>
</evidence>
<dbReference type="SMART" id="SM00429">
    <property type="entry name" value="IPT"/>
    <property type="match status" value="1"/>
</dbReference>
<dbReference type="EMBL" id="JAEVHL010000021">
    <property type="protein sequence ID" value="MBM0275322.1"/>
    <property type="molecule type" value="Genomic_DNA"/>
</dbReference>
<proteinExistence type="predicted"/>
<accession>A0ABS1YD90</accession>
<reference evidence="2 3" key="1">
    <citation type="submission" date="2021-01" db="EMBL/GenBank/DDBJ databases">
        <title>Draft genome sequence of Micromonospora sp. strain STR1s_6.</title>
        <authorList>
            <person name="Karlyshev A."/>
            <person name="Jawad R."/>
        </authorList>
    </citation>
    <scope>NUCLEOTIDE SEQUENCE [LARGE SCALE GENOMIC DNA]</scope>
    <source>
        <strain evidence="2 3">STR1S-6</strain>
    </source>
</reference>
<evidence type="ECO:0000313" key="3">
    <source>
        <dbReference type="Proteomes" id="UP000622245"/>
    </source>
</evidence>
<keyword evidence="3" id="KW-1185">Reference proteome</keyword>
<feature type="domain" description="IPT/TIG" evidence="1">
    <location>
        <begin position="157"/>
        <end position="241"/>
    </location>
</feature>
<dbReference type="NCBIfam" id="NF047353">
    <property type="entry name" value="tube_lmo2291"/>
    <property type="match status" value="1"/>
</dbReference>
<gene>
    <name evidence="2" type="ORF">JM949_07570</name>
</gene>
<dbReference type="RefSeq" id="WP_203147722.1">
    <property type="nucleotide sequence ID" value="NZ_JAEVHL010000021.1"/>
</dbReference>
<dbReference type="InterPro" id="IPR013783">
    <property type="entry name" value="Ig-like_fold"/>
</dbReference>
<comment type="caution">
    <text evidence="2">The sequence shown here is derived from an EMBL/GenBank/DDBJ whole genome shotgun (WGS) entry which is preliminary data.</text>
</comment>
<dbReference type="Gene3D" id="2.60.40.10">
    <property type="entry name" value="Immunoglobulins"/>
    <property type="match status" value="1"/>
</dbReference>
<dbReference type="InterPro" id="IPR014756">
    <property type="entry name" value="Ig_E-set"/>
</dbReference>
<name>A0ABS1YD90_9ACTN</name>
<dbReference type="Pfam" id="PF01833">
    <property type="entry name" value="TIG"/>
    <property type="match status" value="1"/>
</dbReference>
<dbReference type="CDD" id="cd00102">
    <property type="entry name" value="IPT"/>
    <property type="match status" value="1"/>
</dbReference>
<protein>
    <submittedName>
        <fullName evidence="2">IPT/TIG domain-containing protein</fullName>
    </submittedName>
</protein>